<evidence type="ECO:0000313" key="3">
    <source>
        <dbReference type="Proteomes" id="UP001604335"/>
    </source>
</evidence>
<evidence type="ECO:0000313" key="2">
    <source>
        <dbReference type="EMBL" id="MFG3817208.1"/>
    </source>
</evidence>
<comment type="caution">
    <text evidence="2">The sequence shown here is derived from an EMBL/GenBank/DDBJ whole genome shotgun (WGS) entry which is preliminary data.</text>
</comment>
<dbReference type="RefSeq" id="WP_393011357.1">
    <property type="nucleotide sequence ID" value="NZ_JAZAQF010000029.1"/>
</dbReference>
<proteinExistence type="predicted"/>
<keyword evidence="1" id="KW-0812">Transmembrane</keyword>
<name>A0ABW7C8M1_9CYAN</name>
<dbReference type="Proteomes" id="UP001604335">
    <property type="component" value="Unassembled WGS sequence"/>
</dbReference>
<organism evidence="2 3">
    <name type="scientific">Limnothrix redekei LRLZ20PSL1</name>
    <dbReference type="NCBI Taxonomy" id="3112953"/>
    <lineage>
        <taxon>Bacteria</taxon>
        <taxon>Bacillati</taxon>
        <taxon>Cyanobacteriota</taxon>
        <taxon>Cyanophyceae</taxon>
        <taxon>Pseudanabaenales</taxon>
        <taxon>Pseudanabaenaceae</taxon>
        <taxon>Limnothrix</taxon>
    </lineage>
</organism>
<evidence type="ECO:0008006" key="4">
    <source>
        <dbReference type="Google" id="ProtNLM"/>
    </source>
</evidence>
<feature type="transmembrane region" description="Helical" evidence="1">
    <location>
        <begin position="12"/>
        <end position="37"/>
    </location>
</feature>
<keyword evidence="1" id="KW-1133">Transmembrane helix</keyword>
<keyword evidence="1" id="KW-0472">Membrane</keyword>
<keyword evidence="3" id="KW-1185">Reference proteome</keyword>
<evidence type="ECO:0000256" key="1">
    <source>
        <dbReference type="SAM" id="Phobius"/>
    </source>
</evidence>
<feature type="transmembrane region" description="Helical" evidence="1">
    <location>
        <begin position="43"/>
        <end position="66"/>
    </location>
</feature>
<protein>
    <recommendedName>
        <fullName evidence="4">Zinc ribbon domain-containing protein</fullName>
    </recommendedName>
</protein>
<accession>A0ABW7C8M1</accession>
<dbReference type="EMBL" id="JAZAQF010000029">
    <property type="protein sequence ID" value="MFG3817208.1"/>
    <property type="molecule type" value="Genomic_DNA"/>
</dbReference>
<sequence length="137" mass="14681">MNRFNWKSTQAWPILIAALGPWLLILGAIGLLNAIGLGVVVQAIGWLLLLVILAPIVLSVVGLWWLRRNLVAGPCPACGYPVTTLRGFSSNCPNCGTPLSGLGQTVQRQSAPGTIDVQAVEVGKRELRDATPPDQRY</sequence>
<gene>
    <name evidence="2" type="ORF">VPK24_06125</name>
</gene>
<reference evidence="3" key="1">
    <citation type="journal article" date="2024" name="Algal Res.">
        <title>Biochemical, toxicological and genomic investigation of a high-biomass producing Limnothrix strain isolated from Italian shallow drinking water reservoir.</title>
        <authorList>
            <person name="Simonazzi M."/>
            <person name="Shishido T.K."/>
            <person name="Delbaje E."/>
            <person name="Wahlsten M."/>
            <person name="Fewer D.P."/>
            <person name="Sivonen K."/>
            <person name="Pezzolesi L."/>
            <person name="Pistocchi R."/>
        </authorList>
    </citation>
    <scope>NUCLEOTIDE SEQUENCE [LARGE SCALE GENOMIC DNA]</scope>
    <source>
        <strain evidence="3">LRLZ20PSL1</strain>
    </source>
</reference>